<reference evidence="1 2" key="1">
    <citation type="journal article" date="2018" name="Sci. Rep.">
        <title>Genomic signatures of local adaptation to the degree of environmental predictability in rotifers.</title>
        <authorList>
            <person name="Franch-Gras L."/>
            <person name="Hahn C."/>
            <person name="Garcia-Roger E.M."/>
            <person name="Carmona M.J."/>
            <person name="Serra M."/>
            <person name="Gomez A."/>
        </authorList>
    </citation>
    <scope>NUCLEOTIDE SEQUENCE [LARGE SCALE GENOMIC DNA]</scope>
    <source>
        <strain evidence="1">HYR1</strain>
    </source>
</reference>
<evidence type="ECO:0000313" key="1">
    <source>
        <dbReference type="EMBL" id="RNA11254.1"/>
    </source>
</evidence>
<proteinExistence type="predicted"/>
<comment type="caution">
    <text evidence="1">The sequence shown here is derived from an EMBL/GenBank/DDBJ whole genome shotgun (WGS) entry which is preliminary data.</text>
</comment>
<gene>
    <name evidence="1" type="ORF">BpHYR1_045320</name>
</gene>
<name>A0A3M7QJE2_BRAPC</name>
<keyword evidence="2" id="KW-1185">Reference proteome</keyword>
<dbReference type="EMBL" id="REGN01006004">
    <property type="protein sequence ID" value="RNA11254.1"/>
    <property type="molecule type" value="Genomic_DNA"/>
</dbReference>
<accession>A0A3M7QJE2</accession>
<evidence type="ECO:0000313" key="2">
    <source>
        <dbReference type="Proteomes" id="UP000276133"/>
    </source>
</evidence>
<dbReference type="Proteomes" id="UP000276133">
    <property type="component" value="Unassembled WGS sequence"/>
</dbReference>
<protein>
    <submittedName>
        <fullName evidence="1">Uncharacterized protein</fullName>
    </submittedName>
</protein>
<dbReference type="AlphaFoldDB" id="A0A3M7QJE2"/>
<organism evidence="1 2">
    <name type="scientific">Brachionus plicatilis</name>
    <name type="common">Marine rotifer</name>
    <name type="synonym">Brachionus muelleri</name>
    <dbReference type="NCBI Taxonomy" id="10195"/>
    <lineage>
        <taxon>Eukaryota</taxon>
        <taxon>Metazoa</taxon>
        <taxon>Spiralia</taxon>
        <taxon>Gnathifera</taxon>
        <taxon>Rotifera</taxon>
        <taxon>Eurotatoria</taxon>
        <taxon>Monogononta</taxon>
        <taxon>Pseudotrocha</taxon>
        <taxon>Ploima</taxon>
        <taxon>Brachionidae</taxon>
        <taxon>Brachionus</taxon>
    </lineage>
</organism>
<dbReference type="OrthoDB" id="10197067at2759"/>
<feature type="non-terminal residue" evidence="1">
    <location>
        <position position="1"/>
    </location>
</feature>
<sequence>DVEKEILCEKKFDLLLDTLSDFVKCSKKSLSNYIVKHLNKVKSKRQSTSKSIETLLNDLKSLDKIVAPPNQCPFQVKIKSDKITSIDSILKNKTNF</sequence>